<evidence type="ECO:0000313" key="14">
    <source>
        <dbReference type="EMBL" id="MBW8635816.1"/>
    </source>
</evidence>
<dbReference type="EC" id="2.5.1.75" evidence="10"/>
<organism evidence="14 15">
    <name type="scientific">Flavimaribacter sediminis</name>
    <dbReference type="NCBI Taxonomy" id="2865987"/>
    <lineage>
        <taxon>Bacteria</taxon>
        <taxon>Pseudomonadati</taxon>
        <taxon>Pseudomonadota</taxon>
        <taxon>Alphaproteobacteria</taxon>
        <taxon>Hyphomicrobiales</taxon>
        <taxon>Rhizobiaceae</taxon>
        <taxon>Flavimaribacter</taxon>
    </lineage>
</organism>
<evidence type="ECO:0000256" key="1">
    <source>
        <dbReference type="ARBA" id="ARBA00001946"/>
    </source>
</evidence>
<dbReference type="RefSeq" id="WP_220226534.1">
    <property type="nucleotide sequence ID" value="NZ_JAICBX010000001.1"/>
</dbReference>
<keyword evidence="8 10" id="KW-0460">Magnesium</keyword>
<evidence type="ECO:0000256" key="13">
    <source>
        <dbReference type="RuleBase" id="RU003785"/>
    </source>
</evidence>
<dbReference type="SUPFAM" id="SSF52540">
    <property type="entry name" value="P-loop containing nucleoside triphosphate hydrolases"/>
    <property type="match status" value="2"/>
</dbReference>
<protein>
    <recommendedName>
        <fullName evidence="10">tRNA dimethylallyltransferase</fullName>
        <ecNumber evidence="10">2.5.1.75</ecNumber>
    </recommendedName>
    <alternativeName>
        <fullName evidence="10">Dimethylallyl diphosphate:tRNA dimethylallyltransferase</fullName>
        <shortName evidence="10">DMAPP:tRNA dimethylallyltransferase</shortName>
        <shortName evidence="10">DMATase</shortName>
    </alternativeName>
    <alternativeName>
        <fullName evidence="10">Isopentenyl-diphosphate:tRNA isopentenyltransferase</fullName>
        <shortName evidence="10">IPP transferase</shortName>
        <shortName evidence="10">IPPT</shortName>
        <shortName evidence="10">IPTase</shortName>
    </alternativeName>
</protein>
<dbReference type="GO" id="GO:0005524">
    <property type="term" value="F:ATP binding"/>
    <property type="evidence" value="ECO:0007669"/>
    <property type="project" value="UniProtKB-UniRule"/>
</dbReference>
<evidence type="ECO:0000256" key="10">
    <source>
        <dbReference type="HAMAP-Rule" id="MF_00185"/>
    </source>
</evidence>
<feature type="binding site" evidence="10">
    <location>
        <begin position="10"/>
        <end position="15"/>
    </location>
    <ligand>
        <name>substrate</name>
    </ligand>
</feature>
<reference evidence="14" key="1">
    <citation type="submission" date="2021-08" db="EMBL/GenBank/DDBJ databases">
        <title>Hoeflea bacterium WL0058 sp. nov., isolated from the sediment.</title>
        <authorList>
            <person name="Wang L."/>
            <person name="Zhang D."/>
        </authorList>
    </citation>
    <scope>NUCLEOTIDE SEQUENCE</scope>
    <source>
        <strain evidence="14">WL0058</strain>
    </source>
</reference>
<keyword evidence="5 10" id="KW-0819">tRNA processing</keyword>
<evidence type="ECO:0000313" key="15">
    <source>
        <dbReference type="Proteomes" id="UP001196509"/>
    </source>
</evidence>
<dbReference type="PANTHER" id="PTHR11088:SF60">
    <property type="entry name" value="TRNA DIMETHYLALLYLTRANSFERASE"/>
    <property type="match status" value="1"/>
</dbReference>
<keyword evidence="4 10" id="KW-0808">Transferase</keyword>
<proteinExistence type="inferred from homology"/>
<evidence type="ECO:0000256" key="3">
    <source>
        <dbReference type="ARBA" id="ARBA00005842"/>
    </source>
</evidence>
<dbReference type="EMBL" id="JAICBX010000001">
    <property type="protein sequence ID" value="MBW8635816.1"/>
    <property type="molecule type" value="Genomic_DNA"/>
</dbReference>
<dbReference type="PANTHER" id="PTHR11088">
    <property type="entry name" value="TRNA DIMETHYLALLYLTRANSFERASE"/>
    <property type="match status" value="1"/>
</dbReference>
<dbReference type="Gene3D" id="1.10.20.140">
    <property type="match status" value="1"/>
</dbReference>
<evidence type="ECO:0000256" key="9">
    <source>
        <dbReference type="ARBA" id="ARBA00049563"/>
    </source>
</evidence>
<comment type="function">
    <text evidence="2 10 12">Catalyzes the transfer of a dimethylallyl group onto the adenine at position 37 in tRNAs that read codons beginning with uridine, leading to the formation of N6-(dimethylallyl)adenosine (i(6)A).</text>
</comment>
<feature type="binding site" evidence="10">
    <location>
        <begin position="8"/>
        <end position="15"/>
    </location>
    <ligand>
        <name>ATP</name>
        <dbReference type="ChEBI" id="CHEBI:30616"/>
    </ligand>
</feature>
<dbReference type="InterPro" id="IPR018022">
    <property type="entry name" value="IPT"/>
</dbReference>
<comment type="subunit">
    <text evidence="10">Monomer.</text>
</comment>
<comment type="caution">
    <text evidence="14">The sequence shown here is derived from an EMBL/GenBank/DDBJ whole genome shotgun (WGS) entry which is preliminary data.</text>
</comment>
<keyword evidence="6 10" id="KW-0547">Nucleotide-binding</keyword>
<evidence type="ECO:0000256" key="7">
    <source>
        <dbReference type="ARBA" id="ARBA00022840"/>
    </source>
</evidence>
<feature type="site" description="Interaction with substrate tRNA" evidence="10">
    <location>
        <position position="99"/>
    </location>
</feature>
<dbReference type="Pfam" id="PF01715">
    <property type="entry name" value="IPPT"/>
    <property type="match status" value="1"/>
</dbReference>
<feature type="site" description="Interaction with substrate tRNA" evidence="10">
    <location>
        <position position="121"/>
    </location>
</feature>
<keyword evidence="7 10" id="KW-0067">ATP-binding</keyword>
<dbReference type="CDD" id="cd02019">
    <property type="entry name" value="NK"/>
    <property type="match status" value="1"/>
</dbReference>
<comment type="cofactor">
    <cofactor evidence="1 10">
        <name>Mg(2+)</name>
        <dbReference type="ChEBI" id="CHEBI:18420"/>
    </cofactor>
</comment>
<dbReference type="InterPro" id="IPR039657">
    <property type="entry name" value="Dimethylallyltransferase"/>
</dbReference>
<comment type="catalytic activity">
    <reaction evidence="9 10 11">
        <text>adenosine(37) in tRNA + dimethylallyl diphosphate = N(6)-dimethylallyladenosine(37) in tRNA + diphosphate</text>
        <dbReference type="Rhea" id="RHEA:26482"/>
        <dbReference type="Rhea" id="RHEA-COMP:10162"/>
        <dbReference type="Rhea" id="RHEA-COMP:10375"/>
        <dbReference type="ChEBI" id="CHEBI:33019"/>
        <dbReference type="ChEBI" id="CHEBI:57623"/>
        <dbReference type="ChEBI" id="CHEBI:74411"/>
        <dbReference type="ChEBI" id="CHEBI:74415"/>
        <dbReference type="EC" id="2.5.1.75"/>
    </reaction>
</comment>
<feature type="region of interest" description="Interaction with substrate tRNA" evidence="10">
    <location>
        <begin position="33"/>
        <end position="36"/>
    </location>
</feature>
<dbReference type="AlphaFoldDB" id="A0AAE2ZGL1"/>
<evidence type="ECO:0000256" key="2">
    <source>
        <dbReference type="ARBA" id="ARBA00003213"/>
    </source>
</evidence>
<dbReference type="Gene3D" id="3.40.50.300">
    <property type="entry name" value="P-loop containing nucleotide triphosphate hydrolases"/>
    <property type="match status" value="1"/>
</dbReference>
<dbReference type="NCBIfam" id="TIGR00174">
    <property type="entry name" value="miaA"/>
    <property type="match status" value="1"/>
</dbReference>
<sequence>MDAVLIAGPTASGKSSLALQLAAELDGVIVNTDSMQVYDTLRVLTARPSDDDLRAAPHRLYGHVPASESYSVGAWSRDVGRLLAEEEGRRRTAIFVGGTGLYFKALTGGLSEMPDIPDEIRQRWRERLAAEGSQPLHRELALRDPDIAARLKPGDSQRIVRALEVHEASGKSIRHFQETKGKSLLEGPVLRRIVLAPDRAPLRQRIRARFEAMMDAGAVEEAQALLAMNLPPDLPSMRAIGVREIAAWLGGDLTRDEAVERAVIATAQYAKRQMTWFRNQFGDDWEWKPV</sequence>
<dbReference type="FunFam" id="1.10.20.140:FF:000001">
    <property type="entry name" value="tRNA dimethylallyltransferase"/>
    <property type="match status" value="1"/>
</dbReference>
<dbReference type="InterPro" id="IPR027417">
    <property type="entry name" value="P-loop_NTPase"/>
</dbReference>
<dbReference type="HAMAP" id="MF_00185">
    <property type="entry name" value="IPP_trans"/>
    <property type="match status" value="1"/>
</dbReference>
<comment type="similarity">
    <text evidence="3 10 13">Belongs to the IPP transferase family.</text>
</comment>
<name>A0AAE2ZGL1_9HYPH</name>
<keyword evidence="15" id="KW-1185">Reference proteome</keyword>
<evidence type="ECO:0000256" key="4">
    <source>
        <dbReference type="ARBA" id="ARBA00022679"/>
    </source>
</evidence>
<dbReference type="GO" id="GO:0006400">
    <property type="term" value="P:tRNA modification"/>
    <property type="evidence" value="ECO:0007669"/>
    <property type="project" value="TreeGrafter"/>
</dbReference>
<accession>A0AAE2ZGL1</accession>
<evidence type="ECO:0000256" key="6">
    <source>
        <dbReference type="ARBA" id="ARBA00022741"/>
    </source>
</evidence>
<comment type="caution">
    <text evidence="10">Lacks conserved residue(s) required for the propagation of feature annotation.</text>
</comment>
<evidence type="ECO:0000256" key="8">
    <source>
        <dbReference type="ARBA" id="ARBA00022842"/>
    </source>
</evidence>
<evidence type="ECO:0000256" key="5">
    <source>
        <dbReference type="ARBA" id="ARBA00022694"/>
    </source>
</evidence>
<dbReference type="GO" id="GO:0052381">
    <property type="term" value="F:tRNA dimethylallyltransferase activity"/>
    <property type="evidence" value="ECO:0007669"/>
    <property type="project" value="UniProtKB-UniRule"/>
</dbReference>
<dbReference type="Proteomes" id="UP001196509">
    <property type="component" value="Unassembled WGS sequence"/>
</dbReference>
<evidence type="ECO:0000256" key="12">
    <source>
        <dbReference type="RuleBase" id="RU003784"/>
    </source>
</evidence>
<gene>
    <name evidence="10 14" type="primary">miaA</name>
    <name evidence="14" type="ORF">K1W69_01350</name>
</gene>
<feature type="region of interest" description="Interaction with substrate tRNA" evidence="10">
    <location>
        <begin position="157"/>
        <end position="161"/>
    </location>
</feature>
<evidence type="ECO:0000256" key="11">
    <source>
        <dbReference type="RuleBase" id="RU003783"/>
    </source>
</evidence>